<dbReference type="STRING" id="1618573.UT19_C0011G0005"/>
<dbReference type="SUPFAM" id="SSF89447">
    <property type="entry name" value="AbrB/MazE/MraZ-like"/>
    <property type="match status" value="1"/>
</dbReference>
<comment type="caution">
    <text evidence="3">The sequence shown here is derived from an EMBL/GenBank/DDBJ whole genome shotgun (WGS) entry which is preliminary data.</text>
</comment>
<dbReference type="InterPro" id="IPR007159">
    <property type="entry name" value="SpoVT-AbrB_dom"/>
</dbReference>
<dbReference type="AlphaFoldDB" id="A0A0G0LZK2"/>
<accession>A0A0G0LZK2</accession>
<dbReference type="GO" id="GO:0003677">
    <property type="term" value="F:DNA binding"/>
    <property type="evidence" value="ECO:0007669"/>
    <property type="project" value="UniProtKB-UniRule"/>
</dbReference>
<dbReference type="Gene3D" id="2.10.260.10">
    <property type="match status" value="1"/>
</dbReference>
<gene>
    <name evidence="3" type="ORF">UT19_C0011G0005</name>
</gene>
<dbReference type="InterPro" id="IPR037914">
    <property type="entry name" value="SpoVT-AbrB_sf"/>
</dbReference>
<dbReference type="PROSITE" id="PS51740">
    <property type="entry name" value="SPOVT_ABRB"/>
    <property type="match status" value="1"/>
</dbReference>
<feature type="domain" description="SpoVT-AbrB" evidence="2">
    <location>
        <begin position="1"/>
        <end position="46"/>
    </location>
</feature>
<sequence length="101" mass="11614">MYIVSITSQGQFSIPARLRRELGFHKHKKAIVSVDKGKMIVEPASDFMSLKGSLHKYAKKGMPINKIIELEEKAWEKGAVERYVRTLSLRERRKLGSLRKS</sequence>
<name>A0A0G0LZK2_9BACT</name>
<evidence type="ECO:0000313" key="4">
    <source>
        <dbReference type="Proteomes" id="UP000034932"/>
    </source>
</evidence>
<proteinExistence type="predicted"/>
<organism evidence="3 4">
    <name type="scientific">Candidatus Woesebacteria bacterium GW2011_GWB1_39_10b</name>
    <dbReference type="NCBI Taxonomy" id="1618573"/>
    <lineage>
        <taxon>Bacteria</taxon>
        <taxon>Candidatus Woeseibacteriota</taxon>
    </lineage>
</organism>
<evidence type="ECO:0000256" key="1">
    <source>
        <dbReference type="PROSITE-ProRule" id="PRU01076"/>
    </source>
</evidence>
<keyword evidence="1" id="KW-0238">DNA-binding</keyword>
<dbReference type="EMBL" id="LBVW01000011">
    <property type="protein sequence ID" value="KKQ93460.1"/>
    <property type="molecule type" value="Genomic_DNA"/>
</dbReference>
<reference evidence="3 4" key="1">
    <citation type="journal article" date="2015" name="Nature">
        <title>rRNA introns, odd ribosomes, and small enigmatic genomes across a large radiation of phyla.</title>
        <authorList>
            <person name="Brown C.T."/>
            <person name="Hug L.A."/>
            <person name="Thomas B.C."/>
            <person name="Sharon I."/>
            <person name="Castelle C.J."/>
            <person name="Singh A."/>
            <person name="Wilkins M.J."/>
            <person name="Williams K.H."/>
            <person name="Banfield J.F."/>
        </authorList>
    </citation>
    <scope>NUCLEOTIDE SEQUENCE [LARGE SCALE GENOMIC DNA]</scope>
</reference>
<protein>
    <recommendedName>
        <fullName evidence="2">SpoVT-AbrB domain-containing protein</fullName>
    </recommendedName>
</protein>
<dbReference type="SMART" id="SM00966">
    <property type="entry name" value="SpoVT_AbrB"/>
    <property type="match status" value="1"/>
</dbReference>
<evidence type="ECO:0000259" key="2">
    <source>
        <dbReference type="PROSITE" id="PS51740"/>
    </source>
</evidence>
<evidence type="ECO:0000313" key="3">
    <source>
        <dbReference type="EMBL" id="KKQ93460.1"/>
    </source>
</evidence>
<dbReference type="Proteomes" id="UP000034932">
    <property type="component" value="Unassembled WGS sequence"/>
</dbReference>